<proteinExistence type="predicted"/>
<name>A0A644T2K1_9ZZZZ</name>
<protein>
    <submittedName>
        <fullName evidence="1">Uncharacterized protein</fullName>
    </submittedName>
</protein>
<dbReference type="AlphaFoldDB" id="A0A644T2K1"/>
<reference evidence="1" key="1">
    <citation type="submission" date="2019-08" db="EMBL/GenBank/DDBJ databases">
        <authorList>
            <person name="Kucharzyk K."/>
            <person name="Murdoch R.W."/>
            <person name="Higgins S."/>
            <person name="Loffler F."/>
        </authorList>
    </citation>
    <scope>NUCLEOTIDE SEQUENCE</scope>
</reference>
<comment type="caution">
    <text evidence="1">The sequence shown here is derived from an EMBL/GenBank/DDBJ whole genome shotgun (WGS) entry which is preliminary data.</text>
</comment>
<sequence>MPTEITPHNEIKATTPSSNVGEVLVVQNGSTKNLEAALVAIGNAGFGDKPIKISVITIEVN</sequence>
<gene>
    <name evidence="1" type="ORF">SDC9_06673</name>
</gene>
<evidence type="ECO:0000313" key="1">
    <source>
        <dbReference type="EMBL" id="MPL61106.1"/>
    </source>
</evidence>
<dbReference type="EMBL" id="VSSQ01000014">
    <property type="protein sequence ID" value="MPL61106.1"/>
    <property type="molecule type" value="Genomic_DNA"/>
</dbReference>
<organism evidence="1">
    <name type="scientific">bioreactor metagenome</name>
    <dbReference type="NCBI Taxonomy" id="1076179"/>
    <lineage>
        <taxon>unclassified sequences</taxon>
        <taxon>metagenomes</taxon>
        <taxon>ecological metagenomes</taxon>
    </lineage>
</organism>
<accession>A0A644T2K1</accession>